<dbReference type="InterPro" id="IPR013525">
    <property type="entry name" value="ABC2_TM"/>
</dbReference>
<protein>
    <submittedName>
        <fullName evidence="7">ABC-2 type transporter</fullName>
    </submittedName>
</protein>
<feature type="domain" description="ABC transmembrane type-2" evidence="6">
    <location>
        <begin position="50"/>
        <end position="288"/>
    </location>
</feature>
<keyword evidence="7" id="KW-0934">Plastid</keyword>
<dbReference type="GeneID" id="29074226"/>
<dbReference type="GO" id="GO:0043190">
    <property type="term" value="C:ATP-binding cassette (ABC) transporter complex"/>
    <property type="evidence" value="ECO:0007669"/>
    <property type="project" value="InterPro"/>
</dbReference>
<feature type="transmembrane region" description="Helical" evidence="5">
    <location>
        <begin position="198"/>
        <end position="226"/>
    </location>
</feature>
<feature type="transmembrane region" description="Helical" evidence="5">
    <location>
        <begin position="52"/>
        <end position="70"/>
    </location>
</feature>
<proteinExistence type="predicted"/>
<keyword evidence="3 5" id="KW-1133">Transmembrane helix</keyword>
<feature type="transmembrane region" description="Helical" evidence="5">
    <location>
        <begin position="169"/>
        <end position="191"/>
    </location>
</feature>
<evidence type="ECO:0000256" key="1">
    <source>
        <dbReference type="ARBA" id="ARBA00004141"/>
    </source>
</evidence>
<dbReference type="PANTHER" id="PTHR43077">
    <property type="entry name" value="TRANSPORT PERMEASE YVFS-RELATED"/>
    <property type="match status" value="1"/>
</dbReference>
<dbReference type="InterPro" id="IPR047817">
    <property type="entry name" value="ABC2_TM_bact-type"/>
</dbReference>
<dbReference type="RefSeq" id="YP_009297670.1">
    <property type="nucleotide sequence ID" value="NC_031177.1"/>
</dbReference>
<feature type="transmembrane region" description="Helical" evidence="5">
    <location>
        <begin position="131"/>
        <end position="157"/>
    </location>
</feature>
<name>A0A1C9CFR8_9FLOR</name>
<dbReference type="PIRSF" id="PIRSF006648">
    <property type="entry name" value="DrrB"/>
    <property type="match status" value="1"/>
</dbReference>
<evidence type="ECO:0000256" key="3">
    <source>
        <dbReference type="ARBA" id="ARBA00022989"/>
    </source>
</evidence>
<dbReference type="Pfam" id="PF01061">
    <property type="entry name" value="ABC2_membrane"/>
    <property type="match status" value="1"/>
</dbReference>
<gene>
    <name evidence="7" type="primary">ycf38</name>
    <name evidence="7" type="ORF">Hrvl_154</name>
</gene>
<feature type="transmembrane region" description="Helical" evidence="5">
    <location>
        <begin position="270"/>
        <end position="289"/>
    </location>
</feature>
<reference evidence="7" key="1">
    <citation type="journal article" date="2016" name="BMC Biol.">
        <title>Parallel evolution of highly conserved plastid genome architecture in red seaweeds and seed plants.</title>
        <authorList>
            <person name="Lee J."/>
            <person name="Cho C.H."/>
            <person name="Park S.I."/>
            <person name="Choi J.W."/>
            <person name="Song H.S."/>
            <person name="West J.A."/>
            <person name="Bhattacharya D."/>
            <person name="Yoon H.S."/>
        </authorList>
    </citation>
    <scope>NUCLEOTIDE SEQUENCE</scope>
</reference>
<comment type="subcellular location">
    <subcellularLocation>
        <location evidence="1">Membrane</location>
        <topology evidence="1">Multi-pass membrane protein</topology>
    </subcellularLocation>
</comment>
<dbReference type="InterPro" id="IPR051328">
    <property type="entry name" value="T7SS_ABC-Transporter"/>
</dbReference>
<evidence type="ECO:0000259" key="6">
    <source>
        <dbReference type="PROSITE" id="PS51012"/>
    </source>
</evidence>
<keyword evidence="2 5" id="KW-0812">Transmembrane</keyword>
<dbReference type="AlphaFoldDB" id="A0A1C9CFR8"/>
<organism evidence="7">
    <name type="scientific">Hildenbrandia rivularis</name>
    <dbReference type="NCBI Taxonomy" id="135206"/>
    <lineage>
        <taxon>Eukaryota</taxon>
        <taxon>Rhodophyta</taxon>
        <taxon>Florideophyceae</taxon>
        <taxon>Hildenbrandiophycidae</taxon>
        <taxon>Hildenbrandiales</taxon>
        <taxon>Hildenbrandiaceae</taxon>
        <taxon>Hildenbrandia</taxon>
    </lineage>
</organism>
<geneLocation type="plastid" evidence="7"/>
<dbReference type="PANTHER" id="PTHR43077:SF10">
    <property type="entry name" value="TRANSPORT PERMEASE PROTEIN"/>
    <property type="match status" value="1"/>
</dbReference>
<dbReference type="InterPro" id="IPR000412">
    <property type="entry name" value="ABC_2_transport"/>
</dbReference>
<sequence>MTVFSMSPQYKNILSPRQHILETISNLQFMIQELQALNFRLLLQIWRQPSPLIAGLLQPLLWLILFGALFQNAPVSLFSSNTKYGQFLSAGIIVFTAFTGSLNAGLSLMFDREFGFLNRLIVAPLVSKESIIFSSTIFISIISIGQVILIICASIFLGHKVLNSQGLLLIAFIILLITLGVTMFSLNLAFILPGHIELLAFILITNLPFLFSSTALAPLSFMPLWMQILASLNPLSYAIETVRFIYENNIYTLESSIIETIWGTLTLQEIIALFILIDILGILIIKKFVLSKLKY</sequence>
<dbReference type="EMBL" id="KX284723">
    <property type="protein sequence ID" value="AOM67214.1"/>
    <property type="molecule type" value="Genomic_DNA"/>
</dbReference>
<evidence type="ECO:0000256" key="5">
    <source>
        <dbReference type="SAM" id="Phobius"/>
    </source>
</evidence>
<keyword evidence="4 5" id="KW-0472">Membrane</keyword>
<feature type="transmembrane region" description="Helical" evidence="5">
    <location>
        <begin position="90"/>
        <end position="110"/>
    </location>
</feature>
<evidence type="ECO:0000256" key="2">
    <source>
        <dbReference type="ARBA" id="ARBA00022692"/>
    </source>
</evidence>
<evidence type="ECO:0000313" key="7">
    <source>
        <dbReference type="EMBL" id="AOM67214.1"/>
    </source>
</evidence>
<dbReference type="GO" id="GO:0140359">
    <property type="term" value="F:ABC-type transporter activity"/>
    <property type="evidence" value="ECO:0007669"/>
    <property type="project" value="InterPro"/>
</dbReference>
<dbReference type="PROSITE" id="PS51012">
    <property type="entry name" value="ABC_TM2"/>
    <property type="match status" value="1"/>
</dbReference>
<evidence type="ECO:0000256" key="4">
    <source>
        <dbReference type="ARBA" id="ARBA00023136"/>
    </source>
</evidence>
<accession>A0A1C9CFR8</accession>